<sequence length="81" mass="9393">LFILDVQNVTFKIWLTHQLSINNCTYISTVLYRVLDASSLTSGNELTYPNYLQNNLSPYCDVKGITHYMLKSTWEQDIICI</sequence>
<name>A0A147B7J4_9ACAR</name>
<protein>
    <submittedName>
        <fullName evidence="1">Uncharacterized protein</fullName>
    </submittedName>
</protein>
<proteinExistence type="predicted"/>
<accession>A0A147B7J4</accession>
<reference evidence="1" key="1">
    <citation type="submission" date="2016-03" db="EMBL/GenBank/DDBJ databases">
        <title>Gut transcriptome analysis on engorged females of Ornithodoros mimon (Acari: Argasidae) and phylogenetic inferences of soft ticks.</title>
        <authorList>
            <person name="Landulfo G.A."/>
            <person name="Giovanni D."/>
            <person name="Carvalho E."/>
            <person name="Junqueira-de-Azevedo I."/>
            <person name="Patane J."/>
            <person name="Mendoca R."/>
            <person name="Barros-Battesti D."/>
        </authorList>
    </citation>
    <scope>NUCLEOTIDE SEQUENCE</scope>
    <source>
        <strain evidence="1">Females</strain>
        <tissue evidence="1">Gut</tissue>
    </source>
</reference>
<feature type="non-terminal residue" evidence="1">
    <location>
        <position position="1"/>
    </location>
</feature>
<organism evidence="1">
    <name type="scientific">Alectorobius mimon</name>
    <dbReference type="NCBI Taxonomy" id="360319"/>
    <lineage>
        <taxon>Eukaryota</taxon>
        <taxon>Metazoa</taxon>
        <taxon>Ecdysozoa</taxon>
        <taxon>Arthropoda</taxon>
        <taxon>Chelicerata</taxon>
        <taxon>Arachnida</taxon>
        <taxon>Acari</taxon>
        <taxon>Parasitiformes</taxon>
        <taxon>Ixodida</taxon>
        <taxon>Ixodoidea</taxon>
        <taxon>Argasidae</taxon>
        <taxon>Ornithodorinae</taxon>
        <taxon>Alectorobius</taxon>
    </lineage>
</organism>
<evidence type="ECO:0000313" key="1">
    <source>
        <dbReference type="EMBL" id="JAR86405.1"/>
    </source>
</evidence>
<dbReference type="EMBL" id="GEIB01002069">
    <property type="protein sequence ID" value="JAR86405.1"/>
    <property type="molecule type" value="Transcribed_RNA"/>
</dbReference>
<dbReference type="AlphaFoldDB" id="A0A147B7J4"/>